<gene>
    <name evidence="1" type="ORF">JCM5805K_1277</name>
</gene>
<protein>
    <submittedName>
        <fullName evidence="1">Uncharacterized protein</fullName>
    </submittedName>
</protein>
<evidence type="ECO:0000313" key="1">
    <source>
        <dbReference type="EMBL" id="GAM80166.1"/>
    </source>
</evidence>
<organism evidence="1 2">
    <name type="scientific">Lactococcus lactis subsp. lactis</name>
    <name type="common">Streptococcus lactis</name>
    <dbReference type="NCBI Taxonomy" id="1360"/>
    <lineage>
        <taxon>Bacteria</taxon>
        <taxon>Bacillati</taxon>
        <taxon>Bacillota</taxon>
        <taxon>Bacilli</taxon>
        <taxon>Lactobacillales</taxon>
        <taxon>Streptococcaceae</taxon>
        <taxon>Lactococcus</taxon>
    </lineage>
</organism>
<dbReference type="AlphaFoldDB" id="A0A0B8QNJ0"/>
<proteinExistence type="predicted"/>
<evidence type="ECO:0000313" key="2">
    <source>
        <dbReference type="Proteomes" id="UP000031847"/>
    </source>
</evidence>
<accession>A0A0B8QNJ0</accession>
<comment type="caution">
    <text evidence="1">The sequence shown here is derived from an EMBL/GenBank/DDBJ whole genome shotgun (WGS) entry which is preliminary data.</text>
</comment>
<dbReference type="Proteomes" id="UP000031847">
    <property type="component" value="Unassembled WGS sequence"/>
</dbReference>
<reference evidence="1 2" key="1">
    <citation type="submission" date="2015-01" db="EMBL/GenBank/DDBJ databases">
        <title>Lactococcus lactis subsp.lactis JCM 5805 whole genome shotgun sequence.</title>
        <authorList>
            <person name="Fujii T."/>
            <person name="Tomita Y."/>
            <person name="Ikushima S."/>
            <person name="Fujiwara D."/>
        </authorList>
    </citation>
    <scope>NUCLEOTIDE SEQUENCE [LARGE SCALE GENOMIC DNA]</scope>
    <source>
        <strain evidence="1 2">JCM 5805</strain>
    </source>
</reference>
<sequence>MTELSAPLTILLAIHKMLALVANERENYQFH</sequence>
<dbReference type="EMBL" id="BBSI01000022">
    <property type="protein sequence ID" value="GAM80166.1"/>
    <property type="molecule type" value="Genomic_DNA"/>
</dbReference>
<name>A0A0B8QNJ0_LACLL</name>